<dbReference type="Gene3D" id="2.40.128.100">
    <property type="entry name" value="OPCA outer membrane adhesin/invasin"/>
    <property type="match status" value="1"/>
</dbReference>
<gene>
    <name evidence="3" type="ORF">NEISUBOT_03623</name>
</gene>
<feature type="domain" description="Outer membrane protein beta-barrel" evidence="2">
    <location>
        <begin position="36"/>
        <end position="215"/>
    </location>
</feature>
<reference evidence="3 4" key="1">
    <citation type="submission" date="2010-01" db="EMBL/GenBank/DDBJ databases">
        <authorList>
            <person name="Weinstock G."/>
            <person name="Sodergren E."/>
            <person name="Clifton S."/>
            <person name="Fulton L."/>
            <person name="Fulton B."/>
            <person name="Courtney L."/>
            <person name="Fronick C."/>
            <person name="Harrison M."/>
            <person name="Strong C."/>
            <person name="Farmer C."/>
            <person name="Delahaunty K."/>
            <person name="Markovic C."/>
            <person name="Hall O."/>
            <person name="Minx P."/>
            <person name="Tomlinson C."/>
            <person name="Mitreva M."/>
            <person name="Nelson J."/>
            <person name="Hou S."/>
            <person name="Wollam A."/>
            <person name="Pepin K.H."/>
            <person name="Johnson M."/>
            <person name="Bhonagiri V."/>
            <person name="Nash W.E."/>
            <person name="Warren W."/>
            <person name="Chinwalla A."/>
            <person name="Mardis E.R."/>
            <person name="Wilson R.K."/>
        </authorList>
    </citation>
    <scope>NUCLEOTIDE SEQUENCE [LARGE SCALE GENOMIC DNA]</scope>
    <source>
        <strain evidence="3 4">NJ9703</strain>
    </source>
</reference>
<dbReference type="AlphaFoldDB" id="A0A9W5IS43"/>
<protein>
    <submittedName>
        <fullName evidence="3">Outer membrane insertion signal domain protein</fullName>
    </submittedName>
</protein>
<evidence type="ECO:0000259" key="2">
    <source>
        <dbReference type="Pfam" id="PF13505"/>
    </source>
</evidence>
<dbReference type="InterPro" id="IPR027385">
    <property type="entry name" value="Beta-barrel_OMP"/>
</dbReference>
<dbReference type="InterPro" id="IPR020080">
    <property type="entry name" value="OM_adhesin/peptidase_omptin"/>
</dbReference>
<dbReference type="GO" id="GO:0004190">
    <property type="term" value="F:aspartic-type endopeptidase activity"/>
    <property type="evidence" value="ECO:0007669"/>
    <property type="project" value="InterPro"/>
</dbReference>
<evidence type="ECO:0000313" key="3">
    <source>
        <dbReference type="EMBL" id="EFC52787.1"/>
    </source>
</evidence>
<sequence length="303" mass="34475">MFIKYYKLCHAITLNYHTDFPKLKGIYMKNSAHFCLAVLALSAAVGAQAARPVEFTVGSEYYNETYREYEQDGSRIMQQKGNLWSINAGVKYRFNDRHAAKLEGRYSRGKSDYTGSFQNGFGESTGYGSATLKNAPRRAYDIRALYEYTHPINDRFSLTAGAGLGHRVLRDLSRRVDPDDYDRKNRTTYAQINAGVNIALPANFEIAPRIAYNRAVKGRQYSYEPDREETRMKQGGGQGIEVEVPVSKKFSNGSKISLTPFYRGWKVKDSNFTVTEDYGFIQLGAIEPKNRTRETGIRLQYSF</sequence>
<proteinExistence type="predicted"/>
<organism evidence="3 4">
    <name type="scientific">Neisseria subflava NJ9703</name>
    <dbReference type="NCBI Taxonomy" id="546268"/>
    <lineage>
        <taxon>Bacteria</taxon>
        <taxon>Pseudomonadati</taxon>
        <taxon>Pseudomonadota</taxon>
        <taxon>Betaproteobacteria</taxon>
        <taxon>Neisseriales</taxon>
        <taxon>Neisseriaceae</taxon>
        <taxon>Neisseria</taxon>
    </lineage>
</organism>
<keyword evidence="1" id="KW-0732">Signal</keyword>
<evidence type="ECO:0000256" key="1">
    <source>
        <dbReference type="ARBA" id="ARBA00022729"/>
    </source>
</evidence>
<dbReference type="SUPFAM" id="SSF69917">
    <property type="entry name" value="OMPT-like"/>
    <property type="match status" value="1"/>
</dbReference>
<name>A0A9W5IS43_NEISU</name>
<comment type="caution">
    <text evidence="3">The sequence shown here is derived from an EMBL/GenBank/DDBJ whole genome shotgun (WGS) entry which is preliminary data.</text>
</comment>
<dbReference type="EMBL" id="ACEO02000002">
    <property type="protein sequence ID" value="EFC52787.1"/>
    <property type="molecule type" value="Genomic_DNA"/>
</dbReference>
<dbReference type="Proteomes" id="UP000004621">
    <property type="component" value="Unassembled WGS sequence"/>
</dbReference>
<evidence type="ECO:0000313" key="4">
    <source>
        <dbReference type="Proteomes" id="UP000004621"/>
    </source>
</evidence>
<dbReference type="Pfam" id="PF13505">
    <property type="entry name" value="OMP_b-brl"/>
    <property type="match status" value="1"/>
</dbReference>
<accession>A0A9W5IS43</accession>